<dbReference type="AlphaFoldDB" id="A0A4P6JPZ0"/>
<protein>
    <submittedName>
        <fullName evidence="1">Uncharacterized protein</fullName>
    </submittedName>
</protein>
<accession>A0A4P6JPZ0</accession>
<sequence>MESLNIEGAKLATGKCFVEYNLPSTIDVAAILRRHAREEFEPGMLLETWGGRVASYWPESDHVLVVETCTFTAPGWSGPLTHVEMITQEQYQHHVDQIARGQFAPMNEATKG</sequence>
<proteinExistence type="predicted"/>
<keyword evidence="2" id="KW-1185">Reference proteome</keyword>
<reference evidence="1 2" key="1">
    <citation type="submission" date="2019-01" db="EMBL/GenBank/DDBJ databases">
        <title>Ktedonosporobacter rubrisoli SCAWS-G2.</title>
        <authorList>
            <person name="Huang Y."/>
            <person name="Yan B."/>
        </authorList>
    </citation>
    <scope>NUCLEOTIDE SEQUENCE [LARGE SCALE GENOMIC DNA]</scope>
    <source>
        <strain evidence="1 2">SCAWS-G2</strain>
    </source>
</reference>
<dbReference type="RefSeq" id="WP_129888524.1">
    <property type="nucleotide sequence ID" value="NZ_CP035758.1"/>
</dbReference>
<dbReference type="Proteomes" id="UP000290365">
    <property type="component" value="Chromosome"/>
</dbReference>
<evidence type="ECO:0000313" key="2">
    <source>
        <dbReference type="Proteomes" id="UP000290365"/>
    </source>
</evidence>
<gene>
    <name evidence="1" type="ORF">EPA93_16310</name>
</gene>
<name>A0A4P6JPZ0_KTERU</name>
<dbReference type="KEGG" id="kbs:EPA93_16310"/>
<dbReference type="EMBL" id="CP035758">
    <property type="protein sequence ID" value="QBD77467.1"/>
    <property type="molecule type" value="Genomic_DNA"/>
</dbReference>
<evidence type="ECO:0000313" key="1">
    <source>
        <dbReference type="EMBL" id="QBD77467.1"/>
    </source>
</evidence>
<organism evidence="1 2">
    <name type="scientific">Ktedonosporobacter rubrisoli</name>
    <dbReference type="NCBI Taxonomy" id="2509675"/>
    <lineage>
        <taxon>Bacteria</taxon>
        <taxon>Bacillati</taxon>
        <taxon>Chloroflexota</taxon>
        <taxon>Ktedonobacteria</taxon>
        <taxon>Ktedonobacterales</taxon>
        <taxon>Ktedonosporobacteraceae</taxon>
        <taxon>Ktedonosporobacter</taxon>
    </lineage>
</organism>